<keyword evidence="2" id="KW-0812">Transmembrane</keyword>
<feature type="repeat" description="TPR" evidence="1">
    <location>
        <begin position="54"/>
        <end position="87"/>
    </location>
</feature>
<evidence type="ECO:0000313" key="4">
    <source>
        <dbReference type="EMBL" id="MUH35757.1"/>
    </source>
</evidence>
<sequence length="252" mass="28865">MKNILFILVSFLTLTVSAQNNALFDKATEAYNVGEYQKAVDSYLEILDNGKHSAELYYNLGNAYYKLNQVAPSIYYYEKALLLNPNDNEIKNNLGYAQNMTLDAIDKMPTTGLSKIYDSIIGTLSYDQWAYVSIVFMVLFVLLYIAFYYFHYSSRKRLAFIFSIISLLIMITSVVFAFLQYNKFKADQPAIVFAKEASVKAEPNKRGLEAFALHEGTKVIVMEELNDWKKIRISDGTTGWIQAEDIKILKDF</sequence>
<reference evidence="4 5" key="1">
    <citation type="journal article" date="2019" name="Mar. Drugs">
        <title>Comparative Genomics and CAZyme Genome Repertoires of Marine Zobellia amurskyensis KMM 3526(T) and Zobellia laminariae KMM 3676(T).</title>
        <authorList>
            <person name="Chernysheva N."/>
            <person name="Bystritskaya E."/>
            <person name="Stenkova A."/>
            <person name="Golovkin I."/>
            <person name="Nedashkovskaya O."/>
            <person name="Isaeva M."/>
        </authorList>
    </citation>
    <scope>NUCLEOTIDE SEQUENCE [LARGE SCALE GENOMIC DNA]</scope>
    <source>
        <strain evidence="4 5">KMM 3526</strain>
    </source>
</reference>
<name>A0A7X2ZST7_9FLAO</name>
<dbReference type="InterPro" id="IPR011990">
    <property type="entry name" value="TPR-like_helical_dom_sf"/>
</dbReference>
<evidence type="ECO:0000313" key="5">
    <source>
        <dbReference type="Proteomes" id="UP000540519"/>
    </source>
</evidence>
<dbReference type="Pfam" id="PF00515">
    <property type="entry name" value="TPR_1"/>
    <property type="match status" value="1"/>
</dbReference>
<dbReference type="Gene3D" id="1.25.40.10">
    <property type="entry name" value="Tetratricopeptide repeat domain"/>
    <property type="match status" value="1"/>
</dbReference>
<keyword evidence="1" id="KW-0802">TPR repeat</keyword>
<dbReference type="InterPro" id="IPR019734">
    <property type="entry name" value="TPR_rpt"/>
</dbReference>
<keyword evidence="3" id="KW-0732">Signal</keyword>
<dbReference type="SUPFAM" id="SSF48452">
    <property type="entry name" value="TPR-like"/>
    <property type="match status" value="1"/>
</dbReference>
<dbReference type="Gene3D" id="2.30.30.40">
    <property type="entry name" value="SH3 Domains"/>
    <property type="match status" value="1"/>
</dbReference>
<evidence type="ECO:0000256" key="1">
    <source>
        <dbReference type="PROSITE-ProRule" id="PRU00339"/>
    </source>
</evidence>
<keyword evidence="2" id="KW-1133">Transmembrane helix</keyword>
<protein>
    <submittedName>
        <fullName evidence="4">Tetratricopeptide repeat protein</fullName>
    </submittedName>
</protein>
<accession>A0A7X2ZST7</accession>
<dbReference type="PROSITE" id="PS50005">
    <property type="entry name" value="TPR"/>
    <property type="match status" value="1"/>
</dbReference>
<organism evidence="4 5">
    <name type="scientific">Zobellia amurskyensis</name>
    <dbReference type="NCBI Taxonomy" id="248905"/>
    <lineage>
        <taxon>Bacteria</taxon>
        <taxon>Pseudomonadati</taxon>
        <taxon>Bacteroidota</taxon>
        <taxon>Flavobacteriia</taxon>
        <taxon>Flavobacteriales</taxon>
        <taxon>Flavobacteriaceae</taxon>
        <taxon>Zobellia</taxon>
    </lineage>
</organism>
<feature type="transmembrane region" description="Helical" evidence="2">
    <location>
        <begin position="158"/>
        <end position="179"/>
    </location>
</feature>
<evidence type="ECO:0000256" key="2">
    <source>
        <dbReference type="SAM" id="Phobius"/>
    </source>
</evidence>
<dbReference type="EMBL" id="RCNR01000011">
    <property type="protein sequence ID" value="MUH35757.1"/>
    <property type="molecule type" value="Genomic_DNA"/>
</dbReference>
<dbReference type="AlphaFoldDB" id="A0A7X2ZST7"/>
<proteinExistence type="predicted"/>
<comment type="caution">
    <text evidence="4">The sequence shown here is derived from an EMBL/GenBank/DDBJ whole genome shotgun (WGS) entry which is preliminary data.</text>
</comment>
<gene>
    <name evidence="4" type="ORF">D9O36_07890</name>
</gene>
<keyword evidence="5" id="KW-1185">Reference proteome</keyword>
<dbReference type="SMART" id="SM00028">
    <property type="entry name" value="TPR"/>
    <property type="match status" value="2"/>
</dbReference>
<evidence type="ECO:0000256" key="3">
    <source>
        <dbReference type="SAM" id="SignalP"/>
    </source>
</evidence>
<feature type="transmembrane region" description="Helical" evidence="2">
    <location>
        <begin position="129"/>
        <end position="151"/>
    </location>
</feature>
<feature type="signal peptide" evidence="3">
    <location>
        <begin position="1"/>
        <end position="18"/>
    </location>
</feature>
<feature type="chain" id="PRO_5030971400" evidence="3">
    <location>
        <begin position="19"/>
        <end position="252"/>
    </location>
</feature>
<dbReference type="RefSeq" id="WP_168926988.1">
    <property type="nucleotide sequence ID" value="NZ_RCNR01000011.1"/>
</dbReference>
<keyword evidence="2" id="KW-0472">Membrane</keyword>
<dbReference type="Proteomes" id="UP000540519">
    <property type="component" value="Unassembled WGS sequence"/>
</dbReference>
<dbReference type="PROSITE" id="PS50293">
    <property type="entry name" value="TPR_REGION"/>
    <property type="match status" value="1"/>
</dbReference>